<feature type="domain" description="DUF7650" evidence="6">
    <location>
        <begin position="64"/>
        <end position="153"/>
    </location>
</feature>
<dbReference type="InterPro" id="IPR056067">
    <property type="entry name" value="DUF7650"/>
</dbReference>
<evidence type="ECO:0000256" key="2">
    <source>
        <dbReference type="ARBA" id="ARBA00023015"/>
    </source>
</evidence>
<feature type="region of interest" description="Disordered" evidence="5">
    <location>
        <begin position="157"/>
        <end position="202"/>
    </location>
</feature>
<dbReference type="GO" id="GO:0003714">
    <property type="term" value="F:transcription corepressor activity"/>
    <property type="evidence" value="ECO:0007669"/>
    <property type="project" value="TreeGrafter"/>
</dbReference>
<keyword evidence="3" id="KW-0804">Transcription</keyword>
<dbReference type="Pfam" id="PF24662">
    <property type="entry name" value="DUF7650"/>
    <property type="match status" value="1"/>
</dbReference>
<feature type="compositionally biased region" description="Basic and acidic residues" evidence="5">
    <location>
        <begin position="312"/>
        <end position="322"/>
    </location>
</feature>
<feature type="region of interest" description="Disordered" evidence="5">
    <location>
        <begin position="470"/>
        <end position="595"/>
    </location>
</feature>
<reference evidence="7" key="1">
    <citation type="submission" date="2020-06" db="EMBL/GenBank/DDBJ databases">
        <authorList>
            <person name="Li T."/>
            <person name="Hu X."/>
            <person name="Zhang T."/>
            <person name="Song X."/>
            <person name="Zhang H."/>
            <person name="Dai N."/>
            <person name="Sheng W."/>
            <person name="Hou X."/>
            <person name="Wei L."/>
        </authorList>
    </citation>
    <scope>NUCLEOTIDE SEQUENCE</scope>
    <source>
        <strain evidence="7">KEN1</strain>
        <tissue evidence="7">Leaf</tissue>
    </source>
</reference>
<keyword evidence="2" id="KW-0805">Transcription regulation</keyword>
<name>A0AAW2W2J4_9LAMI</name>
<dbReference type="PANTHER" id="PTHR13859">
    <property type="entry name" value="ATROPHIN-RELATED"/>
    <property type="match status" value="1"/>
</dbReference>
<feature type="compositionally biased region" description="Polar residues" evidence="5">
    <location>
        <begin position="586"/>
        <end position="595"/>
    </location>
</feature>
<feature type="compositionally biased region" description="Polar residues" evidence="5">
    <location>
        <begin position="567"/>
        <end position="579"/>
    </location>
</feature>
<keyword evidence="4" id="KW-0539">Nucleus</keyword>
<comment type="caution">
    <text evidence="7">The sequence shown here is derived from an EMBL/GenBank/DDBJ whole genome shotgun (WGS) entry which is preliminary data.</text>
</comment>
<feature type="compositionally biased region" description="Basic residues" evidence="5">
    <location>
        <begin position="323"/>
        <end position="333"/>
    </location>
</feature>
<evidence type="ECO:0000256" key="1">
    <source>
        <dbReference type="ARBA" id="ARBA00004123"/>
    </source>
</evidence>
<accession>A0AAW2W2J4</accession>
<protein>
    <recommendedName>
        <fullName evidence="6">DUF7650 domain-containing protein</fullName>
    </recommendedName>
</protein>
<dbReference type="AlphaFoldDB" id="A0AAW2W2J4"/>
<feature type="compositionally biased region" description="Basic and acidic residues" evidence="5">
    <location>
        <begin position="164"/>
        <end position="187"/>
    </location>
</feature>
<evidence type="ECO:0000256" key="5">
    <source>
        <dbReference type="SAM" id="MobiDB-lite"/>
    </source>
</evidence>
<evidence type="ECO:0000259" key="6">
    <source>
        <dbReference type="Pfam" id="PF24662"/>
    </source>
</evidence>
<proteinExistence type="predicted"/>
<dbReference type="PANTHER" id="PTHR13859:SF11">
    <property type="entry name" value="GRUNGE, ISOFORM J"/>
    <property type="match status" value="1"/>
</dbReference>
<dbReference type="EMBL" id="JACGWN010000009">
    <property type="protein sequence ID" value="KAL0434522.1"/>
    <property type="molecule type" value="Genomic_DNA"/>
</dbReference>
<evidence type="ECO:0000256" key="4">
    <source>
        <dbReference type="ARBA" id="ARBA00023242"/>
    </source>
</evidence>
<feature type="region of interest" description="Disordered" evidence="5">
    <location>
        <begin position="281"/>
        <end position="339"/>
    </location>
</feature>
<comment type="subcellular location">
    <subcellularLocation>
        <location evidence="1">Nucleus</location>
    </subcellularLocation>
</comment>
<evidence type="ECO:0000313" key="7">
    <source>
        <dbReference type="EMBL" id="KAL0434522.1"/>
    </source>
</evidence>
<organism evidence="7">
    <name type="scientific">Sesamum latifolium</name>
    <dbReference type="NCBI Taxonomy" id="2727402"/>
    <lineage>
        <taxon>Eukaryota</taxon>
        <taxon>Viridiplantae</taxon>
        <taxon>Streptophyta</taxon>
        <taxon>Embryophyta</taxon>
        <taxon>Tracheophyta</taxon>
        <taxon>Spermatophyta</taxon>
        <taxon>Magnoliopsida</taxon>
        <taxon>eudicotyledons</taxon>
        <taxon>Gunneridae</taxon>
        <taxon>Pentapetalae</taxon>
        <taxon>asterids</taxon>
        <taxon>lamiids</taxon>
        <taxon>Lamiales</taxon>
        <taxon>Pedaliaceae</taxon>
        <taxon>Sesamum</taxon>
    </lineage>
</organism>
<gene>
    <name evidence="7" type="ORF">Slati_2786500</name>
</gene>
<sequence length="595" mass="65981">MLLVDYVSSLKALVGMDILVEAVAIGTGKQDLTRMTLEPLRSNQAIPVRPEMPTGKGCSSLTTTEIIKFLSGDYRLSKARSNDLFWEAVWPRLLARGWHSEQPQNPRHVAASNKHCLVFLMPGIKKFSRRKLVKGYHYFDSVTDVLGKVRKEPGLIDLDNEEADGNKKEGHERSGKKKLKEDENDRPIRKRRSYLQPRTSNCSMDDTRFTVVDTSLSDGKVRELRALPSETSNMTSISLVHTQGGAQVTLEENNGESDTTNTITPDAYAAHNPTVKTGRKTLPARKKHDGNCSYQDTHTVYPDISKPSGPDLKNKKGLIDKRQSRKVPKPHLSRKQEQGDVDYTAPISKRCRRLTANSCDEARDGVIRSSIAPKSGNSMSYCSSGTREFNENVSSQVRLCQDKLLSTSSSKGSPHESIECNPVSSVHAKKTLPENPRTPFLIDLNLPQLSPEIEDYSVATDLRIDQNDGSIKPENHCLPKSSDIEAGTEQPSTVNPLRHGTRNRPPTTRALEAVADGYLNVNRRRRSRDTSSRGNIASRPSQRARRVVAPNDSPNSSMASHIEEATNGVSNTGNNTMSSKFHIPTEANNESVPRQ</sequence>
<reference evidence="7" key="2">
    <citation type="journal article" date="2024" name="Plant">
        <title>Genomic evolution and insights into agronomic trait innovations of Sesamum species.</title>
        <authorList>
            <person name="Miao H."/>
            <person name="Wang L."/>
            <person name="Qu L."/>
            <person name="Liu H."/>
            <person name="Sun Y."/>
            <person name="Le M."/>
            <person name="Wang Q."/>
            <person name="Wei S."/>
            <person name="Zheng Y."/>
            <person name="Lin W."/>
            <person name="Duan Y."/>
            <person name="Cao H."/>
            <person name="Xiong S."/>
            <person name="Wang X."/>
            <person name="Wei L."/>
            <person name="Li C."/>
            <person name="Ma Q."/>
            <person name="Ju M."/>
            <person name="Zhao R."/>
            <person name="Li G."/>
            <person name="Mu C."/>
            <person name="Tian Q."/>
            <person name="Mei H."/>
            <person name="Zhang T."/>
            <person name="Gao T."/>
            <person name="Zhang H."/>
        </authorList>
    </citation>
    <scope>NUCLEOTIDE SEQUENCE</scope>
    <source>
        <strain evidence="7">KEN1</strain>
    </source>
</reference>
<evidence type="ECO:0000256" key="3">
    <source>
        <dbReference type="ARBA" id="ARBA00023163"/>
    </source>
</evidence>
<dbReference type="GO" id="GO:0005634">
    <property type="term" value="C:nucleus"/>
    <property type="evidence" value="ECO:0007669"/>
    <property type="project" value="UniProtKB-SubCell"/>
</dbReference>